<keyword evidence="6" id="KW-0804">Transcription</keyword>
<proteinExistence type="predicted"/>
<feature type="modified residue" description="4-aspartylphosphate" evidence="8">
    <location>
        <position position="57"/>
    </location>
</feature>
<evidence type="ECO:0000259" key="9">
    <source>
        <dbReference type="PROSITE" id="PS50110"/>
    </source>
</evidence>
<dbReference type="OrthoDB" id="9790442at2"/>
<evidence type="ECO:0000256" key="5">
    <source>
        <dbReference type="ARBA" id="ARBA00023125"/>
    </source>
</evidence>
<dbReference type="InterPro" id="IPR001789">
    <property type="entry name" value="Sig_transdc_resp-reg_receiver"/>
</dbReference>
<dbReference type="InterPro" id="IPR011006">
    <property type="entry name" value="CheY-like_superfamily"/>
</dbReference>
<evidence type="ECO:0000256" key="3">
    <source>
        <dbReference type="ARBA" id="ARBA00023012"/>
    </source>
</evidence>
<dbReference type="AlphaFoldDB" id="A0A1N6ZS61"/>
<evidence type="ECO:0000256" key="6">
    <source>
        <dbReference type="ARBA" id="ARBA00023163"/>
    </source>
</evidence>
<dbReference type="PANTHER" id="PTHR48111">
    <property type="entry name" value="REGULATOR OF RPOS"/>
    <property type="match status" value="1"/>
</dbReference>
<gene>
    <name evidence="10" type="ORF">SAMN05421834_11926</name>
</gene>
<evidence type="ECO:0000256" key="8">
    <source>
        <dbReference type="PROSITE-ProRule" id="PRU00169"/>
    </source>
</evidence>
<evidence type="ECO:0000256" key="7">
    <source>
        <dbReference type="ARBA" id="ARBA00024867"/>
    </source>
</evidence>
<dbReference type="GO" id="GO:0005829">
    <property type="term" value="C:cytosol"/>
    <property type="evidence" value="ECO:0007669"/>
    <property type="project" value="TreeGrafter"/>
</dbReference>
<dbReference type="SMART" id="SM00448">
    <property type="entry name" value="REC"/>
    <property type="match status" value="1"/>
</dbReference>
<dbReference type="EMBL" id="FTNC01000019">
    <property type="protein sequence ID" value="SIR29546.1"/>
    <property type="molecule type" value="Genomic_DNA"/>
</dbReference>
<evidence type="ECO:0000313" key="11">
    <source>
        <dbReference type="Proteomes" id="UP000185669"/>
    </source>
</evidence>
<dbReference type="GO" id="GO:0006355">
    <property type="term" value="P:regulation of DNA-templated transcription"/>
    <property type="evidence" value="ECO:0007669"/>
    <property type="project" value="TreeGrafter"/>
</dbReference>
<reference evidence="11" key="1">
    <citation type="submission" date="2017-01" db="EMBL/GenBank/DDBJ databases">
        <authorList>
            <person name="Varghese N."/>
            <person name="Submissions S."/>
        </authorList>
    </citation>
    <scope>NUCLEOTIDE SEQUENCE [LARGE SCALE GENOMIC DNA]</scope>
    <source>
        <strain evidence="11">ATCC 700103</strain>
    </source>
</reference>
<evidence type="ECO:0000313" key="10">
    <source>
        <dbReference type="EMBL" id="SIR29546.1"/>
    </source>
</evidence>
<protein>
    <recommendedName>
        <fullName evidence="1">Stage 0 sporulation protein A homolog</fullName>
    </recommendedName>
</protein>
<keyword evidence="11" id="KW-1185">Reference proteome</keyword>
<evidence type="ECO:0000256" key="2">
    <source>
        <dbReference type="ARBA" id="ARBA00022553"/>
    </source>
</evidence>
<accession>A0A1N6ZS61</accession>
<dbReference type="Gene3D" id="3.40.50.2300">
    <property type="match status" value="1"/>
</dbReference>
<dbReference type="GO" id="GO:0032993">
    <property type="term" value="C:protein-DNA complex"/>
    <property type="evidence" value="ECO:0007669"/>
    <property type="project" value="TreeGrafter"/>
</dbReference>
<dbReference type="RefSeq" id="WP_076545631.1">
    <property type="nucleotide sequence ID" value="NZ_FTNC01000019.1"/>
</dbReference>
<dbReference type="Pfam" id="PF00072">
    <property type="entry name" value="Response_reg"/>
    <property type="match status" value="1"/>
</dbReference>
<dbReference type="Proteomes" id="UP000185669">
    <property type="component" value="Unassembled WGS sequence"/>
</dbReference>
<dbReference type="STRING" id="56779.SAMN05421834_11926"/>
<evidence type="ECO:0000256" key="4">
    <source>
        <dbReference type="ARBA" id="ARBA00023015"/>
    </source>
</evidence>
<dbReference type="GO" id="GO:0000976">
    <property type="term" value="F:transcription cis-regulatory region binding"/>
    <property type="evidence" value="ECO:0007669"/>
    <property type="project" value="TreeGrafter"/>
</dbReference>
<dbReference type="SUPFAM" id="SSF52172">
    <property type="entry name" value="CheY-like"/>
    <property type="match status" value="1"/>
</dbReference>
<keyword evidence="3" id="KW-0902">Two-component regulatory system</keyword>
<comment type="function">
    <text evidence="7">May play the central regulatory role in sporulation. It may be an element of the effector pathway responsible for the activation of sporulation genes in response to nutritional stress. Spo0A may act in concert with spo0H (a sigma factor) to control the expression of some genes that are critical to the sporulation process.</text>
</comment>
<dbReference type="InterPro" id="IPR039420">
    <property type="entry name" value="WalR-like"/>
</dbReference>
<name>A0A1N6ZS61_9FIRM</name>
<feature type="domain" description="Response regulatory" evidence="9">
    <location>
        <begin position="8"/>
        <end position="122"/>
    </location>
</feature>
<organism evidence="10 11">
    <name type="scientific">Halanaerobium kushneri</name>
    <dbReference type="NCBI Taxonomy" id="56779"/>
    <lineage>
        <taxon>Bacteria</taxon>
        <taxon>Bacillati</taxon>
        <taxon>Bacillota</taxon>
        <taxon>Clostridia</taxon>
        <taxon>Halanaerobiales</taxon>
        <taxon>Halanaerobiaceae</taxon>
        <taxon>Halanaerobium</taxon>
    </lineage>
</organism>
<dbReference type="PROSITE" id="PS50110">
    <property type="entry name" value="RESPONSE_REGULATORY"/>
    <property type="match status" value="1"/>
</dbReference>
<keyword evidence="5" id="KW-0238">DNA-binding</keyword>
<evidence type="ECO:0000256" key="1">
    <source>
        <dbReference type="ARBA" id="ARBA00018672"/>
    </source>
</evidence>
<dbReference type="PANTHER" id="PTHR48111:SF1">
    <property type="entry name" value="TWO-COMPONENT RESPONSE REGULATOR ORR33"/>
    <property type="match status" value="1"/>
</dbReference>
<dbReference type="GO" id="GO:0000156">
    <property type="term" value="F:phosphorelay response regulator activity"/>
    <property type="evidence" value="ECO:0007669"/>
    <property type="project" value="TreeGrafter"/>
</dbReference>
<keyword evidence="2 8" id="KW-0597">Phosphoprotein</keyword>
<keyword evidence="4" id="KW-0805">Transcription regulation</keyword>
<sequence length="126" mass="14349">MGDERDYKILIAEDDESISRLISYKFKNQNLESEVVTDGDQVLPEIEKGVYDALILDLMLPVLDGMSILNKIRENNIEIPVLILSARSQEKDILKALKSGADEYLTKPFRPEELIIRLKMLLDGVD</sequence>